<evidence type="ECO:0000313" key="1">
    <source>
        <dbReference type="EMBL" id="CAI6346871.1"/>
    </source>
</evidence>
<reference evidence="1 2" key="1">
    <citation type="submission" date="2023-01" db="EMBL/GenBank/DDBJ databases">
        <authorList>
            <person name="Whitehead M."/>
        </authorList>
    </citation>
    <scope>NUCLEOTIDE SEQUENCE [LARGE SCALE GENOMIC DNA]</scope>
</reference>
<sequence>MNWYEFKNEKPKLMINLMGKTIGQLNSWWSRLITTDPAELVELVGWRKASKWVPSCMGNLRICHSVRLVFDGFFTSFSSIIIGISSCT</sequence>
<gene>
    <name evidence="1" type="ORF">MEUPH1_LOCUS3731</name>
</gene>
<organism evidence="1 2">
    <name type="scientific">Macrosiphum euphorbiae</name>
    <name type="common">potato aphid</name>
    <dbReference type="NCBI Taxonomy" id="13131"/>
    <lineage>
        <taxon>Eukaryota</taxon>
        <taxon>Metazoa</taxon>
        <taxon>Ecdysozoa</taxon>
        <taxon>Arthropoda</taxon>
        <taxon>Hexapoda</taxon>
        <taxon>Insecta</taxon>
        <taxon>Pterygota</taxon>
        <taxon>Neoptera</taxon>
        <taxon>Paraneoptera</taxon>
        <taxon>Hemiptera</taxon>
        <taxon>Sternorrhyncha</taxon>
        <taxon>Aphidomorpha</taxon>
        <taxon>Aphidoidea</taxon>
        <taxon>Aphididae</taxon>
        <taxon>Macrosiphini</taxon>
        <taxon>Macrosiphum</taxon>
    </lineage>
</organism>
<keyword evidence="2" id="KW-1185">Reference proteome</keyword>
<dbReference type="EMBL" id="CARXXK010000001">
    <property type="protein sequence ID" value="CAI6346871.1"/>
    <property type="molecule type" value="Genomic_DNA"/>
</dbReference>
<proteinExistence type="predicted"/>
<protein>
    <submittedName>
        <fullName evidence="1">Uncharacterized protein</fullName>
    </submittedName>
</protein>
<comment type="caution">
    <text evidence="1">The sequence shown here is derived from an EMBL/GenBank/DDBJ whole genome shotgun (WGS) entry which is preliminary data.</text>
</comment>
<dbReference type="Proteomes" id="UP001160148">
    <property type="component" value="Unassembled WGS sequence"/>
</dbReference>
<evidence type="ECO:0000313" key="2">
    <source>
        <dbReference type="Proteomes" id="UP001160148"/>
    </source>
</evidence>
<accession>A0AAV0VVV9</accession>
<dbReference type="AlphaFoldDB" id="A0AAV0VVV9"/>
<name>A0AAV0VVV9_9HEMI</name>